<keyword evidence="3" id="KW-0732">Signal</keyword>
<protein>
    <recommendedName>
        <fullName evidence="2">N-acetylglucosaminylphosphatidylinositol deacetylase</fullName>
        <ecNumber evidence="2">3.5.1.89</ecNumber>
    </recommendedName>
</protein>
<comment type="similarity">
    <text evidence="1">Belongs to the PIGL family.</text>
</comment>
<dbReference type="RefSeq" id="XP_016646749.1">
    <property type="nucleotide sequence ID" value="XM_016783116.1"/>
</dbReference>
<dbReference type="OMA" id="ANENYAC"/>
<dbReference type="PANTHER" id="PTHR12993">
    <property type="entry name" value="N-ACETYLGLUCOSAMINYL-PHOSPHATIDYLINOSITOL DE-N-ACETYLASE-RELATED"/>
    <property type="match status" value="1"/>
</dbReference>
<dbReference type="PANTHER" id="PTHR12993:SF11">
    <property type="entry name" value="N-ACETYLGLUCOSAMINYL-PHOSPHATIDYLINOSITOL DE-N-ACETYLASE"/>
    <property type="match status" value="1"/>
</dbReference>
<dbReference type="Gene3D" id="3.40.50.10320">
    <property type="entry name" value="LmbE-like"/>
    <property type="match status" value="1"/>
</dbReference>
<dbReference type="GO" id="GO:0000225">
    <property type="term" value="F:N-acetylglucosaminylphosphatidylinositol deacetylase activity"/>
    <property type="evidence" value="ECO:0007669"/>
    <property type="project" value="UniProtKB-EC"/>
</dbReference>
<dbReference type="GO" id="GO:0016020">
    <property type="term" value="C:membrane"/>
    <property type="evidence" value="ECO:0007669"/>
    <property type="project" value="GOC"/>
</dbReference>
<evidence type="ECO:0000256" key="2">
    <source>
        <dbReference type="ARBA" id="ARBA00012176"/>
    </source>
</evidence>
<gene>
    <name evidence="4" type="ORF">SAPIO_CDS0304</name>
</gene>
<reference evidence="4 5" key="1">
    <citation type="journal article" date="2014" name="Genome Announc.">
        <title>Draft genome sequence of the pathogenic fungus Scedosporium apiospermum.</title>
        <authorList>
            <person name="Vandeputte P."/>
            <person name="Ghamrawi S."/>
            <person name="Rechenmann M."/>
            <person name="Iltis A."/>
            <person name="Giraud S."/>
            <person name="Fleury M."/>
            <person name="Thornton C."/>
            <person name="Delhaes L."/>
            <person name="Meyer W."/>
            <person name="Papon N."/>
            <person name="Bouchara J.P."/>
        </authorList>
    </citation>
    <scope>NUCLEOTIDE SEQUENCE [LARGE SCALE GENOMIC DNA]</scope>
    <source>
        <strain evidence="4 5">IHEM 14462</strain>
    </source>
</reference>
<dbReference type="Pfam" id="PF02585">
    <property type="entry name" value="PIG-L"/>
    <property type="match status" value="1"/>
</dbReference>
<dbReference type="GeneID" id="27718456"/>
<dbReference type="HOGENOM" id="CLU_034979_0_0_1"/>
<evidence type="ECO:0000256" key="1">
    <source>
        <dbReference type="ARBA" id="ARBA00006066"/>
    </source>
</evidence>
<comment type="caution">
    <text evidence="4">The sequence shown here is derived from an EMBL/GenBank/DDBJ whole genome shotgun (WGS) entry which is preliminary data.</text>
</comment>
<evidence type="ECO:0000256" key="3">
    <source>
        <dbReference type="SAM" id="SignalP"/>
    </source>
</evidence>
<dbReference type="AlphaFoldDB" id="A0A084GHY8"/>
<dbReference type="UniPathway" id="UPA00196"/>
<dbReference type="OrthoDB" id="440160at2759"/>
<organism evidence="4 5">
    <name type="scientific">Pseudallescheria apiosperma</name>
    <name type="common">Scedosporium apiospermum</name>
    <dbReference type="NCBI Taxonomy" id="563466"/>
    <lineage>
        <taxon>Eukaryota</taxon>
        <taxon>Fungi</taxon>
        <taxon>Dikarya</taxon>
        <taxon>Ascomycota</taxon>
        <taxon>Pezizomycotina</taxon>
        <taxon>Sordariomycetes</taxon>
        <taxon>Hypocreomycetidae</taxon>
        <taxon>Microascales</taxon>
        <taxon>Microascaceae</taxon>
        <taxon>Scedosporium</taxon>
    </lineage>
</organism>
<evidence type="ECO:0000313" key="5">
    <source>
        <dbReference type="Proteomes" id="UP000028545"/>
    </source>
</evidence>
<dbReference type="GO" id="GO:0006506">
    <property type="term" value="P:GPI anchor biosynthetic process"/>
    <property type="evidence" value="ECO:0007669"/>
    <property type="project" value="UniProtKB-UniPathway"/>
</dbReference>
<feature type="chain" id="PRO_5001775767" description="N-acetylglucosaminylphosphatidylinositol deacetylase" evidence="3">
    <location>
        <begin position="21"/>
        <end position="298"/>
    </location>
</feature>
<feature type="signal peptide" evidence="3">
    <location>
        <begin position="1"/>
        <end position="20"/>
    </location>
</feature>
<proteinExistence type="inferred from homology"/>
<sequence length="298" mass="32626">MNRTLLFVTALLIVIPTLYLDTMLAEVTASLPTLRNKRIGLVIAHPDDEAMFFAPTVMAVARPGTGNHVRILCLSSGNAEGLGETRKKELVKSGLVLGLRSEDDVLIVDDPVNFPDSMNASWSAEKIAAVLHDTFTSSSDSQDPTIDTLITFDSQGISSHPNHISLYHGAKAFVSSLTPNDPNTDDPKERVIPVDLYTLTTVSFLRKYSGPFDVLVKLVVNRLAVLGGDNSLESRSEKEILGDHPARLTFVHGLGTGGWATAKEAMTAAHVSQMKWFRYGWIILSRYMYVNDLELDGL</sequence>
<accession>A0A084GHY8</accession>
<dbReference type="GO" id="GO:0005783">
    <property type="term" value="C:endoplasmic reticulum"/>
    <property type="evidence" value="ECO:0007669"/>
    <property type="project" value="TreeGrafter"/>
</dbReference>
<name>A0A084GHY8_PSEDA</name>
<dbReference type="EC" id="3.5.1.89" evidence="2"/>
<dbReference type="InterPro" id="IPR024078">
    <property type="entry name" value="LmbE-like_dom_sf"/>
</dbReference>
<keyword evidence="5" id="KW-1185">Reference proteome</keyword>
<dbReference type="SUPFAM" id="SSF102588">
    <property type="entry name" value="LmbE-like"/>
    <property type="match status" value="1"/>
</dbReference>
<evidence type="ECO:0000313" key="4">
    <source>
        <dbReference type="EMBL" id="KEZ46950.1"/>
    </source>
</evidence>
<dbReference type="KEGG" id="sapo:SAPIO_CDS0304"/>
<dbReference type="InterPro" id="IPR003737">
    <property type="entry name" value="GlcNAc_PI_deacetylase-related"/>
</dbReference>
<dbReference type="VEuPathDB" id="FungiDB:SAPIO_CDS0304"/>
<dbReference type="EMBL" id="JOWA01000011">
    <property type="protein sequence ID" value="KEZ46950.1"/>
    <property type="molecule type" value="Genomic_DNA"/>
</dbReference>
<dbReference type="Proteomes" id="UP000028545">
    <property type="component" value="Unassembled WGS sequence"/>
</dbReference>